<sequence>MTIRLVLDTSALTAYLADDLRAMEIAELLVTVAEDDGITAFPALCVIEAYRTATPEQRRRLSDLAADDDGHTVMLPVLAADVPAVAELRLGLTLDRAQAAAEALKHGVVLGTYDPRGYAASTFPADSILEL</sequence>
<reference evidence="1 2" key="1">
    <citation type="submission" date="2020-08" db="EMBL/GenBank/DDBJ databases">
        <title>Sequencing the genomes of 1000 actinobacteria strains.</title>
        <authorList>
            <person name="Klenk H.-P."/>
        </authorList>
    </citation>
    <scope>NUCLEOTIDE SEQUENCE [LARGE SCALE GENOMIC DNA]</scope>
    <source>
        <strain evidence="1 2">DSM 45362</strain>
    </source>
</reference>
<protein>
    <submittedName>
        <fullName evidence="1">Putative nucleic acid-binding protein</fullName>
    </submittedName>
</protein>
<dbReference type="InterPro" id="IPR029060">
    <property type="entry name" value="PIN-like_dom_sf"/>
</dbReference>
<comment type="caution">
    <text evidence="1">The sequence shown here is derived from an EMBL/GenBank/DDBJ whole genome shotgun (WGS) entry which is preliminary data.</text>
</comment>
<dbReference type="SUPFAM" id="SSF88723">
    <property type="entry name" value="PIN domain-like"/>
    <property type="match status" value="1"/>
</dbReference>
<dbReference type="Proteomes" id="UP000587527">
    <property type="component" value="Unassembled WGS sequence"/>
</dbReference>
<organism evidence="1 2">
    <name type="scientific">Allocatelliglobosispora scoriae</name>
    <dbReference type="NCBI Taxonomy" id="643052"/>
    <lineage>
        <taxon>Bacteria</taxon>
        <taxon>Bacillati</taxon>
        <taxon>Actinomycetota</taxon>
        <taxon>Actinomycetes</taxon>
        <taxon>Micromonosporales</taxon>
        <taxon>Micromonosporaceae</taxon>
        <taxon>Allocatelliglobosispora</taxon>
    </lineage>
</organism>
<keyword evidence="2" id="KW-1185">Reference proteome</keyword>
<name>A0A841BIH1_9ACTN</name>
<proteinExistence type="predicted"/>
<gene>
    <name evidence="1" type="ORF">F4553_000365</name>
</gene>
<accession>A0A841BIH1</accession>
<evidence type="ECO:0000313" key="1">
    <source>
        <dbReference type="EMBL" id="MBB5866986.1"/>
    </source>
</evidence>
<dbReference type="EMBL" id="JACHMN010000001">
    <property type="protein sequence ID" value="MBB5866986.1"/>
    <property type="molecule type" value="Genomic_DNA"/>
</dbReference>
<evidence type="ECO:0000313" key="2">
    <source>
        <dbReference type="Proteomes" id="UP000587527"/>
    </source>
</evidence>
<dbReference type="AlphaFoldDB" id="A0A841BIH1"/>
<dbReference type="RefSeq" id="WP_184831214.1">
    <property type="nucleotide sequence ID" value="NZ_JACHMN010000001.1"/>
</dbReference>